<dbReference type="AlphaFoldDB" id="A0A1I0VDV2"/>
<gene>
    <name evidence="7" type="ORF">SAMN04488528_100210</name>
</gene>
<evidence type="ECO:0000256" key="3">
    <source>
        <dbReference type="ARBA" id="ARBA00023143"/>
    </source>
</evidence>
<protein>
    <recommendedName>
        <fullName evidence="2 4">Flagellin</fullName>
    </recommendedName>
</protein>
<feature type="domain" description="Flagellin N-terminal" evidence="5">
    <location>
        <begin position="5"/>
        <end position="135"/>
    </location>
</feature>
<dbReference type="Gene3D" id="1.20.1330.10">
    <property type="entry name" value="f41 fragment of flagellin, N-terminal domain"/>
    <property type="match status" value="1"/>
</dbReference>
<comment type="subcellular location">
    <subcellularLocation>
        <location evidence="4">Secreted</location>
    </subcellularLocation>
    <subcellularLocation>
        <location evidence="4">Bacterial flagellum</location>
    </subcellularLocation>
</comment>
<dbReference type="GO" id="GO:0005198">
    <property type="term" value="F:structural molecule activity"/>
    <property type="evidence" value="ECO:0007669"/>
    <property type="project" value="UniProtKB-UniRule"/>
</dbReference>
<dbReference type="InterPro" id="IPR042187">
    <property type="entry name" value="Flagellin_C_sub2"/>
</dbReference>
<dbReference type="Pfam" id="PF00669">
    <property type="entry name" value="Flagellin_N"/>
    <property type="match status" value="1"/>
</dbReference>
<dbReference type="PANTHER" id="PTHR42792:SF2">
    <property type="entry name" value="FLAGELLIN"/>
    <property type="match status" value="1"/>
</dbReference>
<evidence type="ECO:0000313" key="7">
    <source>
        <dbReference type="EMBL" id="SFA74534.1"/>
    </source>
</evidence>
<keyword evidence="8" id="KW-1185">Reference proteome</keyword>
<evidence type="ECO:0000256" key="2">
    <source>
        <dbReference type="ARBA" id="ARBA00020110"/>
    </source>
</evidence>
<reference evidence="7 8" key="1">
    <citation type="submission" date="2016-10" db="EMBL/GenBank/DDBJ databases">
        <authorList>
            <person name="de Groot N.N."/>
        </authorList>
    </citation>
    <scope>NUCLEOTIDE SEQUENCE [LARGE SCALE GENOMIC DNA]</scope>
    <source>
        <strain evidence="7 8">DSM 12271</strain>
    </source>
</reference>
<evidence type="ECO:0000256" key="1">
    <source>
        <dbReference type="ARBA" id="ARBA00005709"/>
    </source>
</evidence>
<dbReference type="PANTHER" id="PTHR42792">
    <property type="entry name" value="FLAGELLIN"/>
    <property type="match status" value="1"/>
</dbReference>
<feature type="domain" description="Flagellin C-terminal" evidence="6">
    <location>
        <begin position="196"/>
        <end position="280"/>
    </location>
</feature>
<evidence type="ECO:0000313" key="8">
    <source>
        <dbReference type="Proteomes" id="UP000198619"/>
    </source>
</evidence>
<dbReference type="Gene3D" id="6.10.10.10">
    <property type="entry name" value="Flagellar export chaperone, C-terminal domain"/>
    <property type="match status" value="1"/>
</dbReference>
<dbReference type="PRINTS" id="PR00207">
    <property type="entry name" value="FLAGELLIN"/>
</dbReference>
<keyword evidence="4" id="KW-0964">Secreted</keyword>
<dbReference type="SUPFAM" id="SSF64518">
    <property type="entry name" value="Phase 1 flagellin"/>
    <property type="match status" value="1"/>
</dbReference>
<keyword evidence="7" id="KW-0282">Flagellum</keyword>
<evidence type="ECO:0000259" key="5">
    <source>
        <dbReference type="Pfam" id="PF00669"/>
    </source>
</evidence>
<keyword evidence="7" id="KW-0969">Cilium</keyword>
<dbReference type="InterPro" id="IPR001492">
    <property type="entry name" value="Flagellin"/>
</dbReference>
<comment type="similarity">
    <text evidence="1 4">Belongs to the bacterial flagellin family.</text>
</comment>
<dbReference type="Proteomes" id="UP000198619">
    <property type="component" value="Unassembled WGS sequence"/>
</dbReference>
<dbReference type="GO" id="GO:0005576">
    <property type="term" value="C:extracellular region"/>
    <property type="evidence" value="ECO:0007669"/>
    <property type="project" value="UniProtKB-SubCell"/>
</dbReference>
<accession>A0A1I0VDV2</accession>
<evidence type="ECO:0000256" key="4">
    <source>
        <dbReference type="RuleBase" id="RU362073"/>
    </source>
</evidence>
<comment type="function">
    <text evidence="4">Flagellin is the subunit protein which polymerizes to form the filaments of bacterial flagella.</text>
</comment>
<sequence>MRLYHNMASMNAYKTYTNSLNKQSLVMNRINTGSRINKAKDNPNAMAKSETMQIQIRGLQMAQKNVQDGVSMMQSVDGSLSSMNEYLNRIRELTVQAGGATGKEELGAIQNEINQMVDGMKDIIKGSDFNGVQLIGNDEVTDNSRPKITEMLAGANSGDVIKLPAYNLDPANLKNGTGESLESIDITNKDIDKALSIVNSSIKTVTDVRTKYGAVCNRLETAYDITGEMGVTLEGAQSSVADADVALEMMDLAKYNILVDSSLSIMRQTNNFPQDVLRILENLK</sequence>
<name>A0A1I0VDV2_9CLOT</name>
<organism evidence="7 8">
    <name type="scientific">Clostridium frigidicarnis</name>
    <dbReference type="NCBI Taxonomy" id="84698"/>
    <lineage>
        <taxon>Bacteria</taxon>
        <taxon>Bacillati</taxon>
        <taxon>Bacillota</taxon>
        <taxon>Clostridia</taxon>
        <taxon>Eubacteriales</taxon>
        <taxon>Clostridiaceae</taxon>
        <taxon>Clostridium</taxon>
    </lineage>
</organism>
<dbReference type="InterPro" id="IPR046358">
    <property type="entry name" value="Flagellin_C"/>
</dbReference>
<dbReference type="STRING" id="84698.SAMN04488528_100210"/>
<evidence type="ECO:0000259" key="6">
    <source>
        <dbReference type="Pfam" id="PF00700"/>
    </source>
</evidence>
<dbReference type="RefSeq" id="WP_177199280.1">
    <property type="nucleotide sequence ID" value="NZ_FOKI01000002.1"/>
</dbReference>
<dbReference type="InterPro" id="IPR001029">
    <property type="entry name" value="Flagellin_N"/>
</dbReference>
<proteinExistence type="inferred from homology"/>
<keyword evidence="3 4" id="KW-0975">Bacterial flagellum</keyword>
<dbReference type="GO" id="GO:0009288">
    <property type="term" value="C:bacterial-type flagellum"/>
    <property type="evidence" value="ECO:0007669"/>
    <property type="project" value="UniProtKB-SubCell"/>
</dbReference>
<dbReference type="EMBL" id="FOKI01000002">
    <property type="protein sequence ID" value="SFA74534.1"/>
    <property type="molecule type" value="Genomic_DNA"/>
</dbReference>
<keyword evidence="7" id="KW-0966">Cell projection</keyword>
<dbReference type="Pfam" id="PF00700">
    <property type="entry name" value="Flagellin_C"/>
    <property type="match status" value="1"/>
</dbReference>